<name>A0ACC7P3I8_9BACL</name>
<evidence type="ECO:0000313" key="1">
    <source>
        <dbReference type="EMBL" id="MFM9330804.1"/>
    </source>
</evidence>
<sequence>MNRKQDERRMESRPVSVIIVGAGHRSLLYASYAAEHPEELQIVGVVEPDPVRRRLAGKRFGLEDRHCFETVDQLVNGPVFAEAVINGTMDDLHVQTTLPLLKAGYDVLLEKPIATSEQEMLQLYQAANESGRTVMVCHVLRYAPFYSAIRQRIASGEIGEIVNIQTSEHVSYHHMAVSYIRGKWNSAESCKSSMLMAKCCHDLDMISWMVGDKPKKVSSFGSLMQFKPEHAPPGAGKRCLADCPIEESCVYSARKHYIHQGRWGFYVWDNSHLGRELTVEEKLEALRMDNPYGRCVWHCDNDVVDHQSVIIEFKNGCTASHNMVGATSRPCRTIHIIGTKGEITGILEDGSFVVRHPDPRQGHEYTEERFQLQVTNDSHGGGDLLLVADFVRVLRGEEPSISCTSLKKSIYGHQIGFAGEQSRLEGRTIQIGEL</sequence>
<dbReference type="EMBL" id="JBJURJ010000015">
    <property type="protein sequence ID" value="MFM9330804.1"/>
    <property type="molecule type" value="Genomic_DNA"/>
</dbReference>
<protein>
    <submittedName>
        <fullName evidence="1">Gfo/Idh/MocA family protein</fullName>
    </submittedName>
</protein>
<gene>
    <name evidence="1" type="ORF">ACI1P1_21170</name>
</gene>
<accession>A0ACC7P3I8</accession>
<organism evidence="1 2">
    <name type="scientific">Paenibacillus mesotrionivorans</name>
    <dbReference type="NCBI Taxonomy" id="3160968"/>
    <lineage>
        <taxon>Bacteria</taxon>
        <taxon>Bacillati</taxon>
        <taxon>Bacillota</taxon>
        <taxon>Bacilli</taxon>
        <taxon>Bacillales</taxon>
        <taxon>Paenibacillaceae</taxon>
        <taxon>Paenibacillus</taxon>
    </lineage>
</organism>
<comment type="caution">
    <text evidence="1">The sequence shown here is derived from an EMBL/GenBank/DDBJ whole genome shotgun (WGS) entry which is preliminary data.</text>
</comment>
<keyword evidence="2" id="KW-1185">Reference proteome</keyword>
<dbReference type="Proteomes" id="UP001631969">
    <property type="component" value="Unassembled WGS sequence"/>
</dbReference>
<evidence type="ECO:0000313" key="2">
    <source>
        <dbReference type="Proteomes" id="UP001631969"/>
    </source>
</evidence>
<proteinExistence type="predicted"/>
<reference evidence="1" key="1">
    <citation type="submission" date="2024-12" db="EMBL/GenBank/DDBJ databases">
        <authorList>
            <person name="Wu N."/>
        </authorList>
    </citation>
    <scope>NUCLEOTIDE SEQUENCE</scope>
    <source>
        <strain evidence="1">P15</strain>
    </source>
</reference>